<evidence type="ECO:0000256" key="1">
    <source>
        <dbReference type="SAM" id="Phobius"/>
    </source>
</evidence>
<organism evidence="2 3">
    <name type="scientific">Ferriphaselus amnicola</name>
    <dbReference type="NCBI Taxonomy" id="1188319"/>
    <lineage>
        <taxon>Bacteria</taxon>
        <taxon>Pseudomonadati</taxon>
        <taxon>Pseudomonadota</taxon>
        <taxon>Betaproteobacteria</taxon>
        <taxon>Nitrosomonadales</taxon>
        <taxon>Gallionellaceae</taxon>
        <taxon>Ferriphaselus</taxon>
    </lineage>
</organism>
<keyword evidence="1" id="KW-0812">Transmembrane</keyword>
<reference evidence="2 3" key="1">
    <citation type="submission" date="2018-06" db="EMBL/GenBank/DDBJ databases">
        <title>OYT1 Genome Sequencing.</title>
        <authorList>
            <person name="Kato S."/>
            <person name="Itoh T."/>
            <person name="Ohkuma M."/>
        </authorList>
    </citation>
    <scope>NUCLEOTIDE SEQUENCE [LARGE SCALE GENOMIC DNA]</scope>
    <source>
        <strain evidence="2 3">OYT1</strain>
    </source>
</reference>
<gene>
    <name evidence="2" type="ORF">OYT1_ch0429</name>
</gene>
<dbReference type="KEGG" id="fam:OYT1_ch0429"/>
<dbReference type="STRING" id="1188319.OYT1_00323"/>
<dbReference type="AlphaFoldDB" id="A0A2Z6G943"/>
<evidence type="ECO:0008006" key="4">
    <source>
        <dbReference type="Google" id="ProtNLM"/>
    </source>
</evidence>
<dbReference type="EMBL" id="AP018738">
    <property type="protein sequence ID" value="BBE50002.1"/>
    <property type="molecule type" value="Genomic_DNA"/>
</dbReference>
<protein>
    <recommendedName>
        <fullName evidence="4">MSHA biogenesis protein MshJ</fullName>
    </recommendedName>
</protein>
<accession>A0A2Z6G943</accession>
<name>A0A2Z6G943_9PROT</name>
<dbReference type="Proteomes" id="UP000033070">
    <property type="component" value="Chromosome"/>
</dbReference>
<dbReference type="OrthoDB" id="9151209at2"/>
<feature type="transmembrane region" description="Helical" evidence="1">
    <location>
        <begin position="21"/>
        <end position="40"/>
    </location>
</feature>
<sequence length="222" mass="24671">MKQNWDRFTDKVDGLELHWRALIFATLAGLLIWGVMRFGANPMLEQQHSLTQQQEALTATATSIQNDGRRELEDKINGLKQQLAQRNQGINALITQEVNGQQMVQLLDQLLSKSQGLTLVKLEKDPADVVLGLSVASTATSAPAAASSVASTETLPSLGSHKHVIRITLRGNYFDLLSYLERAEQLPYKINWVKLDYAVEHYPTALLTLTLYTLGDTSWLAV</sequence>
<evidence type="ECO:0000313" key="3">
    <source>
        <dbReference type="Proteomes" id="UP000033070"/>
    </source>
</evidence>
<proteinExistence type="predicted"/>
<keyword evidence="3" id="KW-1185">Reference proteome</keyword>
<keyword evidence="1" id="KW-0472">Membrane</keyword>
<keyword evidence="1" id="KW-1133">Transmembrane helix</keyword>
<evidence type="ECO:0000313" key="2">
    <source>
        <dbReference type="EMBL" id="BBE50002.1"/>
    </source>
</evidence>
<dbReference type="RefSeq" id="WP_062625559.1">
    <property type="nucleotide sequence ID" value="NZ_AP018738.1"/>
</dbReference>